<proteinExistence type="predicted"/>
<keyword evidence="1" id="KW-0472">Membrane</keyword>
<reference evidence="2 3" key="1">
    <citation type="submission" date="2018-05" db="EMBL/GenBank/DDBJ databases">
        <title>Genome sequencing of Flavobacterium sp. HYN0049.</title>
        <authorList>
            <person name="Yi H."/>
            <person name="Baek C."/>
        </authorList>
    </citation>
    <scope>NUCLEOTIDE SEQUENCE [LARGE SCALE GENOMIC DNA]</scope>
    <source>
        <strain evidence="2 3">HYN0049</strain>
    </source>
</reference>
<keyword evidence="1" id="KW-0812">Transmembrane</keyword>
<evidence type="ECO:0008006" key="4">
    <source>
        <dbReference type="Google" id="ProtNLM"/>
    </source>
</evidence>
<evidence type="ECO:0000256" key="1">
    <source>
        <dbReference type="SAM" id="Phobius"/>
    </source>
</evidence>
<dbReference type="Proteomes" id="UP000244937">
    <property type="component" value="Chromosome"/>
</dbReference>
<dbReference type="EMBL" id="CP029187">
    <property type="protein sequence ID" value="AWI24541.1"/>
    <property type="molecule type" value="Genomic_DNA"/>
</dbReference>
<name>A0A2S1SDT1_9FLAO</name>
<sequence>MFIVTSQYLIPKGYASMAIFPFIIIGRLEDRRNKVLINHESIHIRQQMELLVIGFFIWYGLEYLIRLCQIWDHQKAYRKISFEAEAYANESQVGFLQHRDFWNFIKYL</sequence>
<gene>
    <name evidence="2" type="ORF">HYN49_00775</name>
</gene>
<dbReference type="OrthoDB" id="1027344at2"/>
<dbReference type="AlphaFoldDB" id="A0A2S1SDT1"/>
<keyword evidence="3" id="KW-1185">Reference proteome</keyword>
<organism evidence="2 3">
    <name type="scientific">Flavobacterium pallidum</name>
    <dbReference type="NCBI Taxonomy" id="2172098"/>
    <lineage>
        <taxon>Bacteria</taxon>
        <taxon>Pseudomonadati</taxon>
        <taxon>Bacteroidota</taxon>
        <taxon>Flavobacteriia</taxon>
        <taxon>Flavobacteriales</taxon>
        <taxon>Flavobacteriaceae</taxon>
        <taxon>Flavobacterium</taxon>
    </lineage>
</organism>
<dbReference type="KEGG" id="fpal:HYN49_00775"/>
<keyword evidence="1" id="KW-1133">Transmembrane helix</keyword>
<accession>A0A2S1SDT1</accession>
<feature type="transmembrane region" description="Helical" evidence="1">
    <location>
        <begin position="12"/>
        <end position="28"/>
    </location>
</feature>
<protein>
    <recommendedName>
        <fullName evidence="4">DUF4157 domain-containing protein</fullName>
    </recommendedName>
</protein>
<evidence type="ECO:0000313" key="2">
    <source>
        <dbReference type="EMBL" id="AWI24541.1"/>
    </source>
</evidence>
<evidence type="ECO:0000313" key="3">
    <source>
        <dbReference type="Proteomes" id="UP000244937"/>
    </source>
</evidence>